<dbReference type="EMBL" id="BQNB010011414">
    <property type="protein sequence ID" value="GJS90271.1"/>
    <property type="molecule type" value="Genomic_DNA"/>
</dbReference>
<dbReference type="Pfam" id="PF25597">
    <property type="entry name" value="SH3_retrovirus"/>
    <property type="match status" value="1"/>
</dbReference>
<comment type="caution">
    <text evidence="4">The sequence shown here is derived from an EMBL/GenBank/DDBJ whole genome shotgun (WGS) entry which is preliminary data.</text>
</comment>
<evidence type="ECO:0000313" key="5">
    <source>
        <dbReference type="Proteomes" id="UP001151760"/>
    </source>
</evidence>
<dbReference type="Proteomes" id="UP001151760">
    <property type="component" value="Unassembled WGS sequence"/>
</dbReference>
<feature type="region of interest" description="Disordered" evidence="1">
    <location>
        <begin position="275"/>
        <end position="305"/>
    </location>
</feature>
<name>A0ABQ4ZLU2_9ASTR</name>
<evidence type="ECO:0000256" key="1">
    <source>
        <dbReference type="SAM" id="MobiDB-lite"/>
    </source>
</evidence>
<proteinExistence type="predicted"/>
<reference evidence="4" key="1">
    <citation type="journal article" date="2022" name="Int. J. Mol. Sci.">
        <title>Draft Genome of Tanacetum Coccineum: Genomic Comparison of Closely Related Tanacetum-Family Plants.</title>
        <authorList>
            <person name="Yamashiro T."/>
            <person name="Shiraishi A."/>
            <person name="Nakayama K."/>
            <person name="Satake H."/>
        </authorList>
    </citation>
    <scope>NUCLEOTIDE SEQUENCE</scope>
</reference>
<evidence type="ECO:0000259" key="2">
    <source>
        <dbReference type="Pfam" id="PF07727"/>
    </source>
</evidence>
<keyword evidence="5" id="KW-1185">Reference proteome</keyword>
<dbReference type="Pfam" id="PF07727">
    <property type="entry name" value="RVT_2"/>
    <property type="match status" value="1"/>
</dbReference>
<evidence type="ECO:0000259" key="3">
    <source>
        <dbReference type="Pfam" id="PF25597"/>
    </source>
</evidence>
<feature type="domain" description="Retroviral polymerase SH3-like" evidence="3">
    <location>
        <begin position="612"/>
        <end position="668"/>
    </location>
</feature>
<evidence type="ECO:0000313" key="4">
    <source>
        <dbReference type="EMBL" id="GJS90271.1"/>
    </source>
</evidence>
<feature type="domain" description="Reverse transcriptase Ty1/copia-type" evidence="2">
    <location>
        <begin position="827"/>
        <end position="908"/>
    </location>
</feature>
<feature type="region of interest" description="Disordered" evidence="1">
    <location>
        <begin position="244"/>
        <end position="263"/>
    </location>
</feature>
<feature type="compositionally biased region" description="Low complexity" evidence="1">
    <location>
        <begin position="245"/>
        <end position="254"/>
    </location>
</feature>
<dbReference type="PANTHER" id="PTHR11439">
    <property type="entry name" value="GAG-POL-RELATED RETROTRANSPOSON"/>
    <property type="match status" value="1"/>
</dbReference>
<reference evidence="4" key="2">
    <citation type="submission" date="2022-01" db="EMBL/GenBank/DDBJ databases">
        <authorList>
            <person name="Yamashiro T."/>
            <person name="Shiraishi A."/>
            <person name="Satake H."/>
            <person name="Nakayama K."/>
        </authorList>
    </citation>
    <scope>NUCLEOTIDE SEQUENCE</scope>
</reference>
<dbReference type="InterPro" id="IPR057670">
    <property type="entry name" value="SH3_retrovirus"/>
</dbReference>
<dbReference type="PANTHER" id="PTHR11439:SF495">
    <property type="entry name" value="REVERSE TRANSCRIPTASE, RNA-DEPENDENT DNA POLYMERASE-RELATED"/>
    <property type="match status" value="1"/>
</dbReference>
<gene>
    <name evidence="4" type="ORF">Tco_0772907</name>
</gene>
<sequence length="1257" mass="141184">METQKPLLKDEDGEEVDVHLYRSMIGSLMYLTSSRPDIMFAVCAYARYQVNPKVSHLHAVKRIFKYLKGQPKLGLWYPKDSPFDLVAYTDSDYAEASLDMKSYRGFVSSNNTSSTNEAVNTTDDVSAASSQGQATSSTYVDDVMFSFFANQSNSPQLDNEDLEQVDTDDLEEMDLKWQVIMLTMRMKRFIKKTERNLNLNGKETVGFDMKKTRANALVVTDGMGYDWSYQAEEGPTDFALMAHLSSGSPSSSSSNTELEEALKEKDDLKKNQMNENELHDSHQNKGKVFESASDSSMNECEEDNDQVNDRYKAGVGYHTVPPPYTGNYMPPIPDLYFAGLDEYVFSLNHLIKDCNFYENKLVGKSVGKVISQREVRPVWNNAKRVNHQNKFTHPHPKRNFVLTTVVTKSGQVLVNVAKQSSPRAAASISTDMHVNTDAPRPKVNDALSIKHSHFKAYLPVRRPFNQKSAVKTNNINEKINTTKVNNITTAGPKAVVSTAEGKRENAIKSSACWIWEPTGKVIDHISKDNYQEIDEGFVAFAGSPKGGKITGKGKIRTRKLDFEDVYFVKDKAVNTACYVQNRVLVTKPHNKTPYELLLGRPPSISFMSPFGCLVTILNTFDPLSKFDGKADEGFFVGYSINSKAFRVFNTRTRKVEENLHINFLENKPNVAGSGPEWLFDIDLLTKSMNYELKEASDDEYILLTIIFDSPQCSMDAVVIMLASKILKNQQNEVKENGQEKKEELQIRKVSTCAGFLSAELDILLVLTEGSLNINTASPIPNNSSMQSLEATGIYDGTYDDEDVFRNKKDERGIVVRNKERLVAQGFIVYQMDVKSAFLYGIIKEEVYVCQPLGFEDPLFPNKFYKVKKYLYGLHQALRAWYETLSTYLLENGFRRGTIDKTLFIKKDKDDVQEIPDEFHGGTHFLLRVVGTPIETNIWALLKAEEVTMGVKRFFRYLKGQPKSGLWYPRDSPFNLEAFSDSDYAGASLDRIFHNWRDSNEKKLIQVIKIHTDQNVADLLTKAFNVSRLAGMGSNIFKQKWVKGQDNSLTPNTHPLASAFSKSNGPIHLVADETVYKEWEDRNERAATTASSLETKQDSFADEAAFTCVDVVHGGAATTVSSIDAGHGSGTIPKVESLKTELKQTKQTYDAAFTKLIKKRSGLDRWISLVPPQVSTASLEVSTAGTELNTASTFDTYGKSGKSDAKSCCYDVDLVQLLQAGEKCSKEDLTNELVRTSSIKEKKFFVNKAEAKRNKPMD</sequence>
<dbReference type="InterPro" id="IPR013103">
    <property type="entry name" value="RVT_2"/>
</dbReference>
<accession>A0ABQ4ZLU2</accession>
<organism evidence="4 5">
    <name type="scientific">Tanacetum coccineum</name>
    <dbReference type="NCBI Taxonomy" id="301880"/>
    <lineage>
        <taxon>Eukaryota</taxon>
        <taxon>Viridiplantae</taxon>
        <taxon>Streptophyta</taxon>
        <taxon>Embryophyta</taxon>
        <taxon>Tracheophyta</taxon>
        <taxon>Spermatophyta</taxon>
        <taxon>Magnoliopsida</taxon>
        <taxon>eudicotyledons</taxon>
        <taxon>Gunneridae</taxon>
        <taxon>Pentapetalae</taxon>
        <taxon>asterids</taxon>
        <taxon>campanulids</taxon>
        <taxon>Asterales</taxon>
        <taxon>Asteraceae</taxon>
        <taxon>Asteroideae</taxon>
        <taxon>Anthemideae</taxon>
        <taxon>Anthemidinae</taxon>
        <taxon>Tanacetum</taxon>
    </lineage>
</organism>
<protein>
    <submittedName>
        <fullName evidence="4">Ribonuclease H-like domain-containing protein</fullName>
    </submittedName>
</protein>